<reference evidence="6" key="1">
    <citation type="submission" date="2016-10" db="EMBL/GenBank/DDBJ databases">
        <authorList>
            <person name="Varghese N."/>
            <person name="Submissions S."/>
        </authorList>
    </citation>
    <scope>NUCLEOTIDE SEQUENCE [LARGE SCALE GENOMIC DNA]</scope>
    <source>
        <strain evidence="6">DSM 27981</strain>
    </source>
</reference>
<dbReference type="GO" id="GO:0003677">
    <property type="term" value="F:DNA binding"/>
    <property type="evidence" value="ECO:0007669"/>
    <property type="project" value="InterPro"/>
</dbReference>
<keyword evidence="2" id="KW-0812">Transmembrane</keyword>
<dbReference type="OrthoDB" id="5782056at2"/>
<dbReference type="Gene3D" id="3.30.65.10">
    <property type="entry name" value="Bacterial Topoisomerase I, domain 1"/>
    <property type="match status" value="1"/>
</dbReference>
<dbReference type="GO" id="GO:0009307">
    <property type="term" value="P:DNA restriction-modification system"/>
    <property type="evidence" value="ECO:0007669"/>
    <property type="project" value="InterPro"/>
</dbReference>
<dbReference type="InterPro" id="IPR011335">
    <property type="entry name" value="Restrct_endonuc-II-like"/>
</dbReference>
<gene>
    <name evidence="5" type="ORF">SAMN04489711_108162</name>
</gene>
<sequence length="311" mass="33117">MTRRKKSSPLDDILDLLAMLPWWVCLALAALSYMVLHRFAAPLQAADFQGQGGAFAGAMMQKAVIHGLASAGQYLVPLLCLAAAAMSAWRRKHRQSLLADVAHAPNADALEGISWREFELLVGEAYRQQGYRVTELGGNGADGGVDLVLLKGGEKFFVQCKQWRAYKVSVTTVRELYGVMAAKGAAGGFVVTSGRFTNDAQAFAQGRNIQLVDGPQLFAMIRRARQAQGQMTTTGTATREFTSSAGAPHHPAGTAAPQPTAAAAAAPGHQPECPRCGAAMQLRTARQGAHAGRSFWGCSTYPKCRGTRAAD</sequence>
<dbReference type="Pfam" id="PF04471">
    <property type="entry name" value="Mrr_cat"/>
    <property type="match status" value="1"/>
</dbReference>
<organism evidence="5 6">
    <name type="scientific">Paracidovorax wautersii</name>
    <dbReference type="NCBI Taxonomy" id="1177982"/>
    <lineage>
        <taxon>Bacteria</taxon>
        <taxon>Pseudomonadati</taxon>
        <taxon>Pseudomonadota</taxon>
        <taxon>Betaproteobacteria</taxon>
        <taxon>Burkholderiales</taxon>
        <taxon>Comamonadaceae</taxon>
        <taxon>Paracidovorax</taxon>
    </lineage>
</organism>
<protein>
    <submittedName>
        <fullName evidence="5">Restriction system protein</fullName>
    </submittedName>
</protein>
<dbReference type="GO" id="GO:0006265">
    <property type="term" value="P:DNA topological change"/>
    <property type="evidence" value="ECO:0007669"/>
    <property type="project" value="InterPro"/>
</dbReference>
<evidence type="ECO:0000259" key="3">
    <source>
        <dbReference type="Pfam" id="PF01396"/>
    </source>
</evidence>
<keyword evidence="2" id="KW-0472">Membrane</keyword>
<proteinExistence type="predicted"/>
<evidence type="ECO:0000313" key="6">
    <source>
        <dbReference type="Proteomes" id="UP000199119"/>
    </source>
</evidence>
<evidence type="ECO:0000313" key="5">
    <source>
        <dbReference type="EMBL" id="SFE96888.1"/>
    </source>
</evidence>
<dbReference type="SUPFAM" id="SSF57783">
    <property type="entry name" value="Zinc beta-ribbon"/>
    <property type="match status" value="1"/>
</dbReference>
<name>A0A1I2EWR0_9BURK</name>
<dbReference type="Pfam" id="PF01396">
    <property type="entry name" value="Zn_ribbon_Top1"/>
    <property type="match status" value="1"/>
</dbReference>
<evidence type="ECO:0000259" key="4">
    <source>
        <dbReference type="Pfam" id="PF04471"/>
    </source>
</evidence>
<dbReference type="GO" id="GO:0015666">
    <property type="term" value="F:restriction endodeoxyribonuclease activity"/>
    <property type="evidence" value="ECO:0007669"/>
    <property type="project" value="TreeGrafter"/>
</dbReference>
<evidence type="ECO:0000256" key="1">
    <source>
        <dbReference type="SAM" id="MobiDB-lite"/>
    </source>
</evidence>
<dbReference type="SUPFAM" id="SSF52980">
    <property type="entry name" value="Restriction endonuclease-like"/>
    <property type="match status" value="1"/>
</dbReference>
<dbReference type="Gene3D" id="3.40.1350.10">
    <property type="match status" value="1"/>
</dbReference>
<accession>A0A1I2EWR0</accession>
<dbReference type="InterPro" id="IPR013498">
    <property type="entry name" value="Topo_IA_Znf"/>
</dbReference>
<dbReference type="PANTHER" id="PTHR30015">
    <property type="entry name" value="MRR RESTRICTION SYSTEM PROTEIN"/>
    <property type="match status" value="1"/>
</dbReference>
<evidence type="ECO:0000256" key="2">
    <source>
        <dbReference type="SAM" id="Phobius"/>
    </source>
</evidence>
<dbReference type="InterPro" id="IPR052906">
    <property type="entry name" value="Type_IV_Methyl-Rstrct_Enzyme"/>
</dbReference>
<dbReference type="PANTHER" id="PTHR30015:SF7">
    <property type="entry name" value="TYPE IV METHYL-DIRECTED RESTRICTION ENZYME ECOKMRR"/>
    <property type="match status" value="1"/>
</dbReference>
<feature type="domain" description="Restriction endonuclease type IV Mrr" evidence="4">
    <location>
        <begin position="111"/>
        <end position="221"/>
    </location>
</feature>
<feature type="region of interest" description="Disordered" evidence="1">
    <location>
        <begin position="241"/>
        <end position="270"/>
    </location>
</feature>
<feature type="transmembrane region" description="Helical" evidence="2">
    <location>
        <begin position="12"/>
        <end position="36"/>
    </location>
</feature>
<feature type="transmembrane region" description="Helical" evidence="2">
    <location>
        <begin position="71"/>
        <end position="89"/>
    </location>
</feature>
<dbReference type="AlphaFoldDB" id="A0A1I2EWR0"/>
<dbReference type="Proteomes" id="UP000199119">
    <property type="component" value="Unassembled WGS sequence"/>
</dbReference>
<dbReference type="STRING" id="1177982.SAMN04489711_108162"/>
<dbReference type="GO" id="GO:0005694">
    <property type="term" value="C:chromosome"/>
    <property type="evidence" value="ECO:0007669"/>
    <property type="project" value="InterPro"/>
</dbReference>
<dbReference type="GO" id="GO:0003916">
    <property type="term" value="F:DNA topoisomerase activity"/>
    <property type="evidence" value="ECO:0007669"/>
    <property type="project" value="InterPro"/>
</dbReference>
<dbReference type="RefSeq" id="WP_092939976.1">
    <property type="nucleotide sequence ID" value="NZ_FONX01000008.1"/>
</dbReference>
<keyword evidence="2" id="KW-1133">Transmembrane helix</keyword>
<dbReference type="EMBL" id="FONX01000008">
    <property type="protein sequence ID" value="SFE96888.1"/>
    <property type="molecule type" value="Genomic_DNA"/>
</dbReference>
<dbReference type="InterPro" id="IPR007560">
    <property type="entry name" value="Restrct_endonuc_IV_Mrr"/>
</dbReference>
<dbReference type="InterPro" id="IPR011856">
    <property type="entry name" value="tRNA_endonuc-like_dom_sf"/>
</dbReference>
<keyword evidence="6" id="KW-1185">Reference proteome</keyword>
<feature type="domain" description="DNA topoisomerase type IA zn finger" evidence="3">
    <location>
        <begin position="272"/>
        <end position="308"/>
    </location>
</feature>